<dbReference type="Proteomes" id="UP001152658">
    <property type="component" value="Unassembled WGS sequence"/>
</dbReference>
<dbReference type="Pfam" id="PF13495">
    <property type="entry name" value="Phage_int_SAM_4"/>
    <property type="match status" value="1"/>
</dbReference>
<protein>
    <recommendedName>
        <fullName evidence="2">Integrase SAM-like N-terminal domain-containing protein</fullName>
    </recommendedName>
</protein>
<evidence type="ECO:0000313" key="3">
    <source>
        <dbReference type="EMBL" id="CAH8188718.1"/>
    </source>
</evidence>
<keyword evidence="1" id="KW-0238">DNA-binding</keyword>
<organism evidence="3 4">
    <name type="scientific">Vibrio aestuarianus</name>
    <dbReference type="NCBI Taxonomy" id="28171"/>
    <lineage>
        <taxon>Bacteria</taxon>
        <taxon>Pseudomonadati</taxon>
        <taxon>Pseudomonadota</taxon>
        <taxon>Gammaproteobacteria</taxon>
        <taxon>Vibrionales</taxon>
        <taxon>Vibrionaceae</taxon>
        <taxon>Vibrio</taxon>
    </lineage>
</organism>
<dbReference type="InterPro" id="IPR010998">
    <property type="entry name" value="Integrase_recombinase_N"/>
</dbReference>
<comment type="caution">
    <text evidence="3">The sequence shown here is derived from an EMBL/GenBank/DDBJ whole genome shotgun (WGS) entry which is preliminary data.</text>
</comment>
<reference evidence="3" key="1">
    <citation type="submission" date="2022-06" db="EMBL/GenBank/DDBJ databases">
        <authorList>
            <person name="Goudenege D."/>
            <person name="Le Roux F."/>
        </authorList>
    </citation>
    <scope>NUCLEOTIDE SEQUENCE</scope>
    <source>
        <strain evidence="3">12-063</strain>
    </source>
</reference>
<keyword evidence="4" id="KW-1185">Reference proteome</keyword>
<dbReference type="EMBL" id="CALYLK010000001">
    <property type="protein sequence ID" value="CAH8188718.1"/>
    <property type="molecule type" value="Genomic_DNA"/>
</dbReference>
<gene>
    <name evidence="3" type="ORF">VAE063_1000068</name>
</gene>
<name>A0ABM9FI61_9VIBR</name>
<accession>A0ABM9FI61</accession>
<evidence type="ECO:0000259" key="2">
    <source>
        <dbReference type="Pfam" id="PF13495"/>
    </source>
</evidence>
<evidence type="ECO:0000256" key="1">
    <source>
        <dbReference type="ARBA" id="ARBA00023125"/>
    </source>
</evidence>
<evidence type="ECO:0000313" key="4">
    <source>
        <dbReference type="Proteomes" id="UP001152658"/>
    </source>
</evidence>
<dbReference type="Gene3D" id="1.10.150.130">
    <property type="match status" value="1"/>
</dbReference>
<sequence>MKSQFILSIKEYMQARHYANKTIEAYLHWITRYITLFTTIKYTR</sequence>
<proteinExistence type="predicted"/>
<dbReference type="InterPro" id="IPR004107">
    <property type="entry name" value="Integrase_SAM-like_N"/>
</dbReference>
<feature type="domain" description="Integrase SAM-like N-terminal" evidence="2">
    <location>
        <begin position="7"/>
        <end position="37"/>
    </location>
</feature>